<dbReference type="GeneID" id="82891350"/>
<evidence type="ECO:0000256" key="11">
    <source>
        <dbReference type="ARBA" id="ARBA00048212"/>
    </source>
</evidence>
<dbReference type="RefSeq" id="WP_019246087.1">
    <property type="nucleotide sequence ID" value="NZ_CAPH01000013.1"/>
</dbReference>
<evidence type="ECO:0000256" key="8">
    <source>
        <dbReference type="ARBA" id="ARBA00022576"/>
    </source>
</evidence>
<organism evidence="14 15">
    <name type="scientific">Alistipes ihumii AP11</name>
    <dbReference type="NCBI Taxonomy" id="1211813"/>
    <lineage>
        <taxon>Bacteria</taxon>
        <taxon>Pseudomonadati</taxon>
        <taxon>Bacteroidota</taxon>
        <taxon>Bacteroidia</taxon>
        <taxon>Bacteroidales</taxon>
        <taxon>Rikenellaceae</taxon>
        <taxon>Alistipes</taxon>
    </lineage>
</organism>
<dbReference type="NCBIfam" id="NF009897">
    <property type="entry name" value="PRK13357.1"/>
    <property type="match status" value="1"/>
</dbReference>
<comment type="catalytic activity">
    <reaction evidence="12">
        <text>L-isoleucine + 2-oxoglutarate = (S)-3-methyl-2-oxopentanoate + L-glutamate</text>
        <dbReference type="Rhea" id="RHEA:24801"/>
        <dbReference type="ChEBI" id="CHEBI:16810"/>
        <dbReference type="ChEBI" id="CHEBI:29985"/>
        <dbReference type="ChEBI" id="CHEBI:35146"/>
        <dbReference type="ChEBI" id="CHEBI:58045"/>
        <dbReference type="EC" id="2.6.1.42"/>
    </reaction>
</comment>
<dbReference type="CDD" id="cd01557">
    <property type="entry name" value="BCAT_beta_family"/>
    <property type="match status" value="1"/>
</dbReference>
<comment type="function">
    <text evidence="2">Acts on leucine, isoleucine and valine.</text>
</comment>
<accession>A0ABY5UW42</accession>
<keyword evidence="10" id="KW-0663">Pyridoxal phosphate</keyword>
<dbReference type="EMBL" id="CP102294">
    <property type="protein sequence ID" value="UWN56301.1"/>
    <property type="molecule type" value="Genomic_DNA"/>
</dbReference>
<evidence type="ECO:0000256" key="10">
    <source>
        <dbReference type="ARBA" id="ARBA00022898"/>
    </source>
</evidence>
<dbReference type="Gene3D" id="3.30.470.10">
    <property type="match status" value="1"/>
</dbReference>
<evidence type="ECO:0000256" key="3">
    <source>
        <dbReference type="ARBA" id="ARBA00004824"/>
    </source>
</evidence>
<evidence type="ECO:0000256" key="12">
    <source>
        <dbReference type="ARBA" id="ARBA00048798"/>
    </source>
</evidence>
<dbReference type="SUPFAM" id="SSF56752">
    <property type="entry name" value="D-aminoacid aminotransferase-like PLP-dependent enzymes"/>
    <property type="match status" value="1"/>
</dbReference>
<dbReference type="InterPro" id="IPR033939">
    <property type="entry name" value="BCAT_family"/>
</dbReference>
<evidence type="ECO:0000313" key="14">
    <source>
        <dbReference type="EMBL" id="UWN56301.1"/>
    </source>
</evidence>
<dbReference type="NCBIfam" id="TIGR01123">
    <property type="entry name" value="ilvE_II"/>
    <property type="match status" value="1"/>
</dbReference>
<dbReference type="EC" id="2.6.1.42" evidence="7"/>
<comment type="similarity">
    <text evidence="6">Belongs to the class-IV pyridoxal-phosphate-dependent aminotransferase family.</text>
</comment>
<evidence type="ECO:0000313" key="15">
    <source>
        <dbReference type="Proteomes" id="UP001059295"/>
    </source>
</evidence>
<reference evidence="14" key="1">
    <citation type="journal article" date="2022" name="Cell">
        <title>Design, construction, and in vivo augmentation of a complex gut microbiome.</title>
        <authorList>
            <person name="Cheng A.G."/>
            <person name="Ho P.Y."/>
            <person name="Aranda-Diaz A."/>
            <person name="Jain S."/>
            <person name="Yu F.B."/>
            <person name="Meng X."/>
            <person name="Wang M."/>
            <person name="Iakiviak M."/>
            <person name="Nagashima K."/>
            <person name="Zhao A."/>
            <person name="Murugkar P."/>
            <person name="Patil A."/>
            <person name="Atabakhsh K."/>
            <person name="Weakley A."/>
            <person name="Yan J."/>
            <person name="Brumbaugh A.R."/>
            <person name="Higginbottom S."/>
            <person name="Dimas A."/>
            <person name="Shiver A.L."/>
            <person name="Deutschbauer A."/>
            <person name="Neff N."/>
            <person name="Sonnenburg J.L."/>
            <person name="Huang K.C."/>
            <person name="Fischbach M.A."/>
        </authorList>
    </citation>
    <scope>NUCLEOTIDE SEQUENCE</scope>
    <source>
        <strain evidence="14">AP11</strain>
    </source>
</reference>
<comment type="cofactor">
    <cofactor evidence="1">
        <name>pyridoxal 5'-phosphate</name>
        <dbReference type="ChEBI" id="CHEBI:597326"/>
    </cofactor>
</comment>
<dbReference type="Pfam" id="PF01063">
    <property type="entry name" value="Aminotran_4"/>
    <property type="match status" value="1"/>
</dbReference>
<dbReference type="Gene3D" id="3.20.10.10">
    <property type="entry name" value="D-amino Acid Aminotransferase, subunit A, domain 2"/>
    <property type="match status" value="1"/>
</dbReference>
<protein>
    <recommendedName>
        <fullName evidence="7">branched-chain-amino-acid transaminase</fullName>
        <ecNumber evidence="7">2.6.1.42</ecNumber>
    </recommendedName>
</protein>
<dbReference type="InterPro" id="IPR043132">
    <property type="entry name" value="BCAT-like_C"/>
</dbReference>
<keyword evidence="8 14" id="KW-0032">Aminotransferase</keyword>
<proteinExistence type="inferred from homology"/>
<evidence type="ECO:0000256" key="9">
    <source>
        <dbReference type="ARBA" id="ARBA00022679"/>
    </source>
</evidence>
<comment type="catalytic activity">
    <reaction evidence="13">
        <text>L-leucine + 2-oxoglutarate = 4-methyl-2-oxopentanoate + L-glutamate</text>
        <dbReference type="Rhea" id="RHEA:18321"/>
        <dbReference type="ChEBI" id="CHEBI:16810"/>
        <dbReference type="ChEBI" id="CHEBI:17865"/>
        <dbReference type="ChEBI" id="CHEBI:29985"/>
        <dbReference type="ChEBI" id="CHEBI:57427"/>
        <dbReference type="EC" id="2.6.1.42"/>
    </reaction>
</comment>
<comment type="pathway">
    <text evidence="3">Amino-acid biosynthesis; L-isoleucine biosynthesis; L-isoleucine from 2-oxobutanoate: step 4/4.</text>
</comment>
<gene>
    <name evidence="14" type="ORF">NQ491_06410</name>
</gene>
<comment type="catalytic activity">
    <reaction evidence="11">
        <text>L-valine + 2-oxoglutarate = 3-methyl-2-oxobutanoate + L-glutamate</text>
        <dbReference type="Rhea" id="RHEA:24813"/>
        <dbReference type="ChEBI" id="CHEBI:11851"/>
        <dbReference type="ChEBI" id="CHEBI:16810"/>
        <dbReference type="ChEBI" id="CHEBI:29985"/>
        <dbReference type="ChEBI" id="CHEBI:57762"/>
        <dbReference type="EC" id="2.6.1.42"/>
    </reaction>
</comment>
<evidence type="ECO:0000256" key="2">
    <source>
        <dbReference type="ARBA" id="ARBA00003109"/>
    </source>
</evidence>
<comment type="pathway">
    <text evidence="4">Amino-acid biosynthesis; L-valine biosynthesis; L-valine from pyruvate: step 4/4.</text>
</comment>
<dbReference type="InterPro" id="IPR005786">
    <property type="entry name" value="B_amino_transII"/>
</dbReference>
<dbReference type="PANTHER" id="PTHR42825:SF2">
    <property type="entry name" value="BRANCHED-CHAIN-AMINO-ACID AMINOTRANSFERASE 3, CHLOROPLASTIC-RELATED"/>
    <property type="match status" value="1"/>
</dbReference>
<sequence>MTDTNLDWKNLSFGYIRTDFNIRSYFRDGAWTKPELTSDETVTMHMAATALHYGQEAFEGQKAFRGADGKIRVFRIDENAKRLRASADYLKMAMPPVELFTDMVRQVVRANERFVPPYGTGASLYIRPVLFGTGPQVGVKPASEYLLIVFVTPVGPYYKEGFNPIRVIIDRDHDRAAPLGTGHIKAGGNYGASLTSAEIGHEKGYPSVLYLDAKEKKHIDECGAANFFAIRDGRYITPKSHSVLPSITNMSLMTLAAEMGLQVEQRVVDYDELGTFDEAGSCGTAAVISPIGSIYDPENGRTFAYNDGKPGPWCEKLYHKLRAIQYGEEPDTHGWMTVL</sequence>
<name>A0ABY5UW42_9BACT</name>
<dbReference type="PANTHER" id="PTHR42825">
    <property type="entry name" value="AMINO ACID AMINOTRANSFERASE"/>
    <property type="match status" value="1"/>
</dbReference>
<dbReference type="InterPro" id="IPR036038">
    <property type="entry name" value="Aminotransferase-like"/>
</dbReference>
<dbReference type="InterPro" id="IPR043131">
    <property type="entry name" value="BCAT-like_N"/>
</dbReference>
<dbReference type="PIRSF" id="PIRSF006468">
    <property type="entry name" value="BCAT1"/>
    <property type="match status" value="1"/>
</dbReference>
<evidence type="ECO:0000256" key="13">
    <source>
        <dbReference type="ARBA" id="ARBA00049229"/>
    </source>
</evidence>
<evidence type="ECO:0000256" key="6">
    <source>
        <dbReference type="ARBA" id="ARBA00009320"/>
    </source>
</evidence>
<keyword evidence="15" id="KW-1185">Reference proteome</keyword>
<dbReference type="Proteomes" id="UP001059295">
    <property type="component" value="Chromosome"/>
</dbReference>
<evidence type="ECO:0000256" key="1">
    <source>
        <dbReference type="ARBA" id="ARBA00001933"/>
    </source>
</evidence>
<evidence type="ECO:0000256" key="4">
    <source>
        <dbReference type="ARBA" id="ARBA00004931"/>
    </source>
</evidence>
<dbReference type="InterPro" id="IPR001544">
    <property type="entry name" value="Aminotrans_IV"/>
</dbReference>
<comment type="pathway">
    <text evidence="5">Amino-acid biosynthesis; L-leucine biosynthesis; L-leucine from 3-methyl-2-oxobutanoate: step 4/4.</text>
</comment>
<evidence type="ECO:0000256" key="5">
    <source>
        <dbReference type="ARBA" id="ARBA00005072"/>
    </source>
</evidence>
<dbReference type="GO" id="GO:0004084">
    <property type="term" value="F:branched-chain-amino-acid transaminase activity"/>
    <property type="evidence" value="ECO:0007669"/>
    <property type="project" value="UniProtKB-EC"/>
</dbReference>
<evidence type="ECO:0000256" key="7">
    <source>
        <dbReference type="ARBA" id="ARBA00013053"/>
    </source>
</evidence>
<keyword evidence="9 14" id="KW-0808">Transferase</keyword>